<dbReference type="PROSITE" id="PS51253">
    <property type="entry name" value="HTH_CENPB"/>
    <property type="match status" value="1"/>
</dbReference>
<protein>
    <recommendedName>
        <fullName evidence="3">HTH CENPB-type domain-containing protein</fullName>
    </recommendedName>
</protein>
<evidence type="ECO:0000256" key="1">
    <source>
        <dbReference type="ARBA" id="ARBA00023125"/>
    </source>
</evidence>
<evidence type="ECO:0000256" key="2">
    <source>
        <dbReference type="SAM" id="MobiDB-lite"/>
    </source>
</evidence>
<evidence type="ECO:0000313" key="4">
    <source>
        <dbReference type="EMBL" id="KAL0960654.1"/>
    </source>
</evidence>
<dbReference type="EMBL" id="JASNQZ010000001">
    <property type="protein sequence ID" value="KAL0960654.1"/>
    <property type="molecule type" value="Genomic_DNA"/>
</dbReference>
<dbReference type="Pfam" id="PF03221">
    <property type="entry name" value="HTH_Tnp_Tc5"/>
    <property type="match status" value="1"/>
</dbReference>
<evidence type="ECO:0000313" key="5">
    <source>
        <dbReference type="Proteomes" id="UP001556367"/>
    </source>
</evidence>
<proteinExistence type="predicted"/>
<gene>
    <name evidence="4" type="ORF">HGRIS_005682</name>
</gene>
<dbReference type="PANTHER" id="PTHR19303:SF70">
    <property type="entry name" value="HTH CENPB-TYPE DOMAIN-CONTAINING PROTEIN"/>
    <property type="match status" value="1"/>
</dbReference>
<dbReference type="InterPro" id="IPR006600">
    <property type="entry name" value="HTH_CenpB_DNA-bd_dom"/>
</dbReference>
<feature type="compositionally biased region" description="Low complexity" evidence="2">
    <location>
        <begin position="207"/>
        <end position="218"/>
    </location>
</feature>
<accession>A0ABR3JYG8</accession>
<feature type="compositionally biased region" description="Low complexity" evidence="2">
    <location>
        <begin position="31"/>
        <end position="46"/>
    </location>
</feature>
<evidence type="ECO:0000259" key="3">
    <source>
        <dbReference type="PROSITE" id="PS51253"/>
    </source>
</evidence>
<feature type="compositionally biased region" description="Low complexity" evidence="2">
    <location>
        <begin position="56"/>
        <end position="66"/>
    </location>
</feature>
<dbReference type="InterPro" id="IPR050863">
    <property type="entry name" value="CenT-Element_Derived"/>
</dbReference>
<dbReference type="Proteomes" id="UP001556367">
    <property type="component" value="Unassembled WGS sequence"/>
</dbReference>
<name>A0ABR3JYG8_9AGAR</name>
<dbReference type="InterPro" id="IPR009057">
    <property type="entry name" value="Homeodomain-like_sf"/>
</dbReference>
<keyword evidence="1" id="KW-0238">DNA-binding</keyword>
<dbReference type="Gene3D" id="1.10.10.60">
    <property type="entry name" value="Homeodomain-like"/>
    <property type="match status" value="2"/>
</dbReference>
<feature type="region of interest" description="Disordered" evidence="2">
    <location>
        <begin position="1"/>
        <end position="86"/>
    </location>
</feature>
<feature type="region of interest" description="Disordered" evidence="2">
    <location>
        <begin position="192"/>
        <end position="276"/>
    </location>
</feature>
<keyword evidence="5" id="KW-1185">Reference proteome</keyword>
<feature type="domain" description="HTH CENPB-type" evidence="3">
    <location>
        <begin position="356"/>
        <end position="429"/>
    </location>
</feature>
<comment type="caution">
    <text evidence="4">The sequence shown here is derived from an EMBL/GenBank/DDBJ whole genome shotgun (WGS) entry which is preliminary data.</text>
</comment>
<feature type="region of interest" description="Disordered" evidence="2">
    <location>
        <begin position="526"/>
        <end position="548"/>
    </location>
</feature>
<dbReference type="SMART" id="SM00674">
    <property type="entry name" value="CENPB"/>
    <property type="match status" value="1"/>
</dbReference>
<feature type="region of interest" description="Disordered" evidence="2">
    <location>
        <begin position="455"/>
        <end position="492"/>
    </location>
</feature>
<sequence>MDPQAHFQVPYDHNATNRLHPGQDQSWQANTTPVTSSLSTTTHSPPLFRNSDLEFSSPVPSSASPSYLQQLPKNPYPSQSSPSLNIDATLAPANMSTNMEQIQSSVGPDRVLTRSKRRAAAAAAAVTGTNRRFTMPPFQRPQQDQSPRMPDFNPPGLMTGSRPETPINGADAPQYAAEREQLSLQICGSLGTASGPARSHQYPLTPASTSTSASTSSSYPRYGVPHGHHSRSNSSTYSSNNSIHPRSASPALSTASSAPTSVSSISPPTSSINNFPALQQQLPSDEVFHQPLGRSKQRKQRLFNVDRKAICVFSQENPNARQEDIAIRYGVERSTISKILKNKQKWLSVTDQENVRVAKHRPSKFPDIEAQLVKWLEECKRNGTGLTDALIRNKAKEIARELNISEDKFKASSGWVENFKHRHGIRGGLWHADGKLAAAARTGTMPPDEVEAYGGSSAYPQSTLHASYDPRPSTSQAYGGHMSMPPPADPSHSHLANAHVPMHDGDVHQQPPVGPMSLHPAWPHSAELSPPCSQEMAPPPSIDRDDTHPINTPITVISVLSRPGDEPVPPPPPGVSYVVYREVPTAPPTTLGAPAAEDAIHTLLQFCVASNHEVVPPDEYDVLLRVRARLYRVVQNLPPDESEFHRTR</sequence>
<dbReference type="PANTHER" id="PTHR19303">
    <property type="entry name" value="TRANSPOSON"/>
    <property type="match status" value="1"/>
</dbReference>
<dbReference type="SUPFAM" id="SSF46689">
    <property type="entry name" value="Homeodomain-like"/>
    <property type="match status" value="2"/>
</dbReference>
<feature type="compositionally biased region" description="Polar residues" evidence="2">
    <location>
        <begin position="67"/>
        <end position="86"/>
    </location>
</feature>
<reference evidence="5" key="1">
    <citation type="submission" date="2024-06" db="EMBL/GenBank/DDBJ databases">
        <title>Multi-omics analyses provide insights into the biosynthesis of the anticancer antibiotic pleurotin in Hohenbuehelia grisea.</title>
        <authorList>
            <person name="Weaver J.A."/>
            <person name="Alberti F."/>
        </authorList>
    </citation>
    <scope>NUCLEOTIDE SEQUENCE [LARGE SCALE GENOMIC DNA]</scope>
    <source>
        <strain evidence="5">T-177</strain>
    </source>
</reference>
<feature type="region of interest" description="Disordered" evidence="2">
    <location>
        <begin position="132"/>
        <end position="170"/>
    </location>
</feature>
<organism evidence="4 5">
    <name type="scientific">Hohenbuehelia grisea</name>
    <dbReference type="NCBI Taxonomy" id="104357"/>
    <lineage>
        <taxon>Eukaryota</taxon>
        <taxon>Fungi</taxon>
        <taxon>Dikarya</taxon>
        <taxon>Basidiomycota</taxon>
        <taxon>Agaricomycotina</taxon>
        <taxon>Agaricomycetes</taxon>
        <taxon>Agaricomycetidae</taxon>
        <taxon>Agaricales</taxon>
        <taxon>Pleurotineae</taxon>
        <taxon>Pleurotaceae</taxon>
        <taxon>Hohenbuehelia</taxon>
    </lineage>
</organism>
<feature type="compositionally biased region" description="Low complexity" evidence="2">
    <location>
        <begin position="232"/>
        <end position="271"/>
    </location>
</feature>